<proteinExistence type="predicted"/>
<name>A0A921RM69_SORBI</name>
<comment type="caution">
    <text evidence="2">The sequence shown here is derived from an EMBL/GenBank/DDBJ whole genome shotgun (WGS) entry which is preliminary data.</text>
</comment>
<sequence>MVVVRPTAGGNKYICYTTMVRDVREGVRLVRTNSPHGDCRADQHRPPGGQEGAGHTRRAGCWLHNSCLCVPDS</sequence>
<reference evidence="2" key="1">
    <citation type="journal article" date="2019" name="BMC Genomics">
        <title>A new reference genome for Sorghum bicolor reveals high levels of sequence similarity between sweet and grain genotypes: implications for the genetics of sugar metabolism.</title>
        <authorList>
            <person name="Cooper E.A."/>
            <person name="Brenton Z.W."/>
            <person name="Flinn B.S."/>
            <person name="Jenkins J."/>
            <person name="Shu S."/>
            <person name="Flowers D."/>
            <person name="Luo F."/>
            <person name="Wang Y."/>
            <person name="Xia P."/>
            <person name="Barry K."/>
            <person name="Daum C."/>
            <person name="Lipzen A."/>
            <person name="Yoshinaga Y."/>
            <person name="Schmutz J."/>
            <person name="Saski C."/>
            <person name="Vermerris W."/>
            <person name="Kresovich S."/>
        </authorList>
    </citation>
    <scope>NUCLEOTIDE SEQUENCE</scope>
</reference>
<gene>
    <name evidence="2" type="ORF">BDA96_02G151100</name>
</gene>
<protein>
    <submittedName>
        <fullName evidence="2">Uncharacterized protein</fullName>
    </submittedName>
</protein>
<evidence type="ECO:0000313" key="2">
    <source>
        <dbReference type="EMBL" id="KAG0542984.1"/>
    </source>
</evidence>
<dbReference type="AlphaFoldDB" id="A0A921RM69"/>
<dbReference type="EMBL" id="CM027681">
    <property type="protein sequence ID" value="KAG0542984.1"/>
    <property type="molecule type" value="Genomic_DNA"/>
</dbReference>
<dbReference type="Proteomes" id="UP000807115">
    <property type="component" value="Chromosome 2"/>
</dbReference>
<accession>A0A921RM69</accession>
<evidence type="ECO:0000256" key="1">
    <source>
        <dbReference type="SAM" id="MobiDB-lite"/>
    </source>
</evidence>
<organism evidence="2 3">
    <name type="scientific">Sorghum bicolor</name>
    <name type="common">Sorghum</name>
    <name type="synonym">Sorghum vulgare</name>
    <dbReference type="NCBI Taxonomy" id="4558"/>
    <lineage>
        <taxon>Eukaryota</taxon>
        <taxon>Viridiplantae</taxon>
        <taxon>Streptophyta</taxon>
        <taxon>Embryophyta</taxon>
        <taxon>Tracheophyta</taxon>
        <taxon>Spermatophyta</taxon>
        <taxon>Magnoliopsida</taxon>
        <taxon>Liliopsida</taxon>
        <taxon>Poales</taxon>
        <taxon>Poaceae</taxon>
        <taxon>PACMAD clade</taxon>
        <taxon>Panicoideae</taxon>
        <taxon>Andropogonodae</taxon>
        <taxon>Andropogoneae</taxon>
        <taxon>Sorghinae</taxon>
        <taxon>Sorghum</taxon>
    </lineage>
</organism>
<feature type="region of interest" description="Disordered" evidence="1">
    <location>
        <begin position="34"/>
        <end position="55"/>
    </location>
</feature>
<reference evidence="2" key="2">
    <citation type="submission" date="2020-10" db="EMBL/GenBank/DDBJ databases">
        <authorList>
            <person name="Cooper E.A."/>
            <person name="Brenton Z.W."/>
            <person name="Flinn B.S."/>
            <person name="Jenkins J."/>
            <person name="Shu S."/>
            <person name="Flowers D."/>
            <person name="Luo F."/>
            <person name="Wang Y."/>
            <person name="Xia P."/>
            <person name="Barry K."/>
            <person name="Daum C."/>
            <person name="Lipzen A."/>
            <person name="Yoshinaga Y."/>
            <person name="Schmutz J."/>
            <person name="Saski C."/>
            <person name="Vermerris W."/>
            <person name="Kresovich S."/>
        </authorList>
    </citation>
    <scope>NUCLEOTIDE SEQUENCE</scope>
</reference>
<evidence type="ECO:0000313" key="3">
    <source>
        <dbReference type="Proteomes" id="UP000807115"/>
    </source>
</evidence>